<dbReference type="PANTHER" id="PTHR13007">
    <property type="entry name" value="PRE-MRNA SPLICING FACTOR-RELATED"/>
    <property type="match status" value="1"/>
</dbReference>
<dbReference type="Gene3D" id="4.10.280.110">
    <property type="entry name" value="Pre-mRNA processing factor 4 domain"/>
    <property type="match status" value="1"/>
</dbReference>
<dbReference type="Pfam" id="PF08799">
    <property type="entry name" value="PRP4"/>
    <property type="match status" value="1"/>
</dbReference>
<proteinExistence type="predicted"/>
<feature type="region of interest" description="Disordered" evidence="1">
    <location>
        <begin position="16"/>
        <end position="50"/>
    </location>
</feature>
<dbReference type="WBParaSite" id="GPUH_0002479801-mRNA-1">
    <property type="protein sequence ID" value="GPUH_0002479801-mRNA-1"/>
    <property type="gene ID" value="GPUH_0002479801"/>
</dbReference>
<dbReference type="EMBL" id="UYRT01102417">
    <property type="protein sequence ID" value="VDN43297.1"/>
    <property type="molecule type" value="Genomic_DNA"/>
</dbReference>
<dbReference type="GO" id="GO:0005682">
    <property type="term" value="C:U5 snRNP"/>
    <property type="evidence" value="ECO:0007669"/>
    <property type="project" value="TreeGrafter"/>
</dbReference>
<name>A0A183EUX7_9BILA</name>
<dbReference type="InterPro" id="IPR014906">
    <property type="entry name" value="PRP4-like"/>
</dbReference>
<evidence type="ECO:0000259" key="2">
    <source>
        <dbReference type="SMART" id="SM00500"/>
    </source>
</evidence>
<gene>
    <name evidence="3" type="ORF">GPUH_LOCUS24767</name>
</gene>
<dbReference type="SUPFAM" id="SSF158230">
    <property type="entry name" value="PRP4-like"/>
    <property type="match status" value="1"/>
</dbReference>
<feature type="domain" description="Pre-mRNA processing factor 4 (PRP4)-like" evidence="2">
    <location>
        <begin position="44"/>
        <end position="94"/>
    </location>
</feature>
<evidence type="ECO:0000313" key="3">
    <source>
        <dbReference type="EMBL" id="VDN43297.1"/>
    </source>
</evidence>
<protein>
    <submittedName>
        <fullName evidence="5">SFM domain-containing protein</fullName>
    </submittedName>
</protein>
<evidence type="ECO:0000256" key="1">
    <source>
        <dbReference type="SAM" id="MobiDB-lite"/>
    </source>
</evidence>
<dbReference type="GO" id="GO:0046540">
    <property type="term" value="C:U4/U6 x U5 tri-snRNP complex"/>
    <property type="evidence" value="ECO:0007669"/>
    <property type="project" value="TreeGrafter"/>
</dbReference>
<feature type="region of interest" description="Disordered" evidence="1">
    <location>
        <begin position="108"/>
        <end position="129"/>
    </location>
</feature>
<feature type="compositionally biased region" description="Basic and acidic residues" evidence="1">
    <location>
        <begin position="108"/>
        <end position="121"/>
    </location>
</feature>
<dbReference type="Proteomes" id="UP000271098">
    <property type="component" value="Unassembled WGS sequence"/>
</dbReference>
<evidence type="ECO:0000313" key="4">
    <source>
        <dbReference type="Proteomes" id="UP000271098"/>
    </source>
</evidence>
<organism evidence="5">
    <name type="scientific">Gongylonema pulchrum</name>
    <dbReference type="NCBI Taxonomy" id="637853"/>
    <lineage>
        <taxon>Eukaryota</taxon>
        <taxon>Metazoa</taxon>
        <taxon>Ecdysozoa</taxon>
        <taxon>Nematoda</taxon>
        <taxon>Chromadorea</taxon>
        <taxon>Rhabditida</taxon>
        <taxon>Spirurina</taxon>
        <taxon>Spiruromorpha</taxon>
        <taxon>Spiruroidea</taxon>
        <taxon>Gongylonematidae</taxon>
        <taxon>Gongylonema</taxon>
    </lineage>
</organism>
<reference evidence="3 4" key="2">
    <citation type="submission" date="2018-11" db="EMBL/GenBank/DDBJ databases">
        <authorList>
            <consortium name="Pathogen Informatics"/>
        </authorList>
    </citation>
    <scope>NUCLEOTIDE SEQUENCE [LARGE SCALE GENOMIC DNA]</scope>
</reference>
<dbReference type="SMART" id="SM00500">
    <property type="entry name" value="SFM"/>
    <property type="match status" value="1"/>
</dbReference>
<accession>A0A183EUX7</accession>
<dbReference type="GO" id="GO:0071021">
    <property type="term" value="C:U2-type post-spliceosomal complex"/>
    <property type="evidence" value="ECO:0007669"/>
    <property type="project" value="TreeGrafter"/>
</dbReference>
<dbReference type="PANTHER" id="PTHR13007:SF19">
    <property type="entry name" value="PRE-MRNA-SPLICING FACTOR 18"/>
    <property type="match status" value="1"/>
</dbReference>
<dbReference type="InterPro" id="IPR036285">
    <property type="entry name" value="PRP4-like_sf"/>
</dbReference>
<keyword evidence="4" id="KW-1185">Reference proteome</keyword>
<sequence>MEILKAEIERKRKQLQEVENAPECEAQGGSQADELTHTEPELTLPRSEVIKRLRSRSQPITLFGETEQESQARLRRLEIEQPDMKEGWKNDFQTAMKEVDHELIEEVIKGGESSTGKHDVDMSGTTEDASWERIEANAKLLGEEECPSRDCDIIHEFF</sequence>
<reference evidence="5" key="1">
    <citation type="submission" date="2016-06" db="UniProtKB">
        <authorList>
            <consortium name="WormBaseParasite"/>
        </authorList>
    </citation>
    <scope>IDENTIFICATION</scope>
</reference>
<dbReference type="InterPro" id="IPR039979">
    <property type="entry name" value="PRPF18"/>
</dbReference>
<dbReference type="AlphaFoldDB" id="A0A183EUX7"/>
<evidence type="ECO:0000313" key="5">
    <source>
        <dbReference type="WBParaSite" id="GPUH_0002479801-mRNA-1"/>
    </source>
</evidence>
<dbReference type="OrthoDB" id="6921389at2759"/>
<dbReference type="GO" id="GO:0000350">
    <property type="term" value="P:generation of catalytic spliceosome for second transesterification step"/>
    <property type="evidence" value="ECO:0007669"/>
    <property type="project" value="TreeGrafter"/>
</dbReference>